<dbReference type="GO" id="GO:0005886">
    <property type="term" value="C:plasma membrane"/>
    <property type="evidence" value="ECO:0007669"/>
    <property type="project" value="UniProtKB-SubCell"/>
</dbReference>
<dbReference type="InterPro" id="IPR037294">
    <property type="entry name" value="ABC_BtuC-like"/>
</dbReference>
<feature type="transmembrane region" description="Helical" evidence="8">
    <location>
        <begin position="285"/>
        <end position="303"/>
    </location>
</feature>
<feature type="transmembrane region" description="Helical" evidence="8">
    <location>
        <begin position="456"/>
        <end position="475"/>
    </location>
</feature>
<evidence type="ECO:0000256" key="8">
    <source>
        <dbReference type="SAM" id="Phobius"/>
    </source>
</evidence>
<dbReference type="CDD" id="cd06550">
    <property type="entry name" value="TM_ABC_iron-siderophores_like"/>
    <property type="match status" value="2"/>
</dbReference>
<dbReference type="PANTHER" id="PTHR30472">
    <property type="entry name" value="FERRIC ENTEROBACTIN TRANSPORT SYSTEM PERMEASE PROTEIN"/>
    <property type="match status" value="1"/>
</dbReference>
<keyword evidence="5 8" id="KW-0812">Transmembrane</keyword>
<keyword evidence="10" id="KW-1185">Reference proteome</keyword>
<evidence type="ECO:0000256" key="7">
    <source>
        <dbReference type="ARBA" id="ARBA00023136"/>
    </source>
</evidence>
<protein>
    <submittedName>
        <fullName evidence="9">Fe(3+)-hydroxamate ABC transporter permease FhuB</fullName>
    </submittedName>
</protein>
<dbReference type="Gene3D" id="1.10.3470.10">
    <property type="entry name" value="ABC transporter involved in vitamin B12 uptake, BtuC"/>
    <property type="match status" value="2"/>
</dbReference>
<feature type="transmembrane region" description="Helical" evidence="8">
    <location>
        <begin position="127"/>
        <end position="145"/>
    </location>
</feature>
<evidence type="ECO:0000256" key="2">
    <source>
        <dbReference type="ARBA" id="ARBA00007935"/>
    </source>
</evidence>
<evidence type="ECO:0000313" key="10">
    <source>
        <dbReference type="Proteomes" id="UP000481252"/>
    </source>
</evidence>
<dbReference type="Pfam" id="PF01032">
    <property type="entry name" value="FecCD"/>
    <property type="match status" value="2"/>
</dbReference>
<evidence type="ECO:0000256" key="4">
    <source>
        <dbReference type="ARBA" id="ARBA00022475"/>
    </source>
</evidence>
<gene>
    <name evidence="9" type="primary">fhuB</name>
    <name evidence="9" type="ORF">G6N74_18480</name>
</gene>
<feature type="transmembrane region" description="Helical" evidence="8">
    <location>
        <begin position="315"/>
        <end position="334"/>
    </location>
</feature>
<feature type="transmembrane region" description="Helical" evidence="8">
    <location>
        <begin position="646"/>
        <end position="664"/>
    </location>
</feature>
<name>A0A7C9R8V9_9HYPH</name>
<feature type="transmembrane region" description="Helical" evidence="8">
    <location>
        <begin position="195"/>
        <end position="217"/>
    </location>
</feature>
<dbReference type="AlphaFoldDB" id="A0A7C9R8V9"/>
<comment type="similarity">
    <text evidence="2">Belongs to the binding-protein-dependent transport system permease family. FecCD subfamily.</text>
</comment>
<dbReference type="GO" id="GO:0022857">
    <property type="term" value="F:transmembrane transporter activity"/>
    <property type="evidence" value="ECO:0007669"/>
    <property type="project" value="InterPro"/>
</dbReference>
<evidence type="ECO:0000256" key="1">
    <source>
        <dbReference type="ARBA" id="ARBA00004651"/>
    </source>
</evidence>
<comment type="caution">
    <text evidence="9">The sequence shown here is derived from an EMBL/GenBank/DDBJ whole genome shotgun (WGS) entry which is preliminary data.</text>
</comment>
<feature type="transmembrane region" description="Helical" evidence="8">
    <location>
        <begin position="398"/>
        <end position="418"/>
    </location>
</feature>
<keyword evidence="3" id="KW-0813">Transport</keyword>
<feature type="transmembrane region" description="Helical" evidence="8">
    <location>
        <begin position="254"/>
        <end position="273"/>
    </location>
</feature>
<dbReference type="RefSeq" id="WP_165119417.1">
    <property type="nucleotide sequence ID" value="NZ_JAAKZG010000007.1"/>
</dbReference>
<evidence type="ECO:0000256" key="3">
    <source>
        <dbReference type="ARBA" id="ARBA00022448"/>
    </source>
</evidence>
<organism evidence="9 10">
    <name type="scientific">Mesorhizobium zhangyense</name>
    <dbReference type="NCBI Taxonomy" id="1776730"/>
    <lineage>
        <taxon>Bacteria</taxon>
        <taxon>Pseudomonadati</taxon>
        <taxon>Pseudomonadota</taxon>
        <taxon>Alphaproteobacteria</taxon>
        <taxon>Hyphomicrobiales</taxon>
        <taxon>Phyllobacteriaceae</taxon>
        <taxon>Mesorhizobium</taxon>
    </lineage>
</organism>
<comment type="subcellular location">
    <subcellularLocation>
        <location evidence="1">Cell membrane</location>
        <topology evidence="1">Multi-pass membrane protein</topology>
    </subcellularLocation>
</comment>
<dbReference type="EMBL" id="JAAKZG010000007">
    <property type="protein sequence ID" value="NGN43061.1"/>
    <property type="molecule type" value="Genomic_DNA"/>
</dbReference>
<dbReference type="Proteomes" id="UP000481252">
    <property type="component" value="Unassembled WGS sequence"/>
</dbReference>
<feature type="transmembrane region" description="Helical" evidence="8">
    <location>
        <begin position="574"/>
        <end position="597"/>
    </location>
</feature>
<dbReference type="GO" id="GO:0033214">
    <property type="term" value="P:siderophore-iron import into cell"/>
    <property type="evidence" value="ECO:0007669"/>
    <property type="project" value="TreeGrafter"/>
</dbReference>
<dbReference type="SUPFAM" id="SSF81345">
    <property type="entry name" value="ABC transporter involved in vitamin B12 uptake, BtuC"/>
    <property type="match status" value="2"/>
</dbReference>
<sequence length="666" mass="69901">MPGEVAYRQRAQWRSFGFGGPAFLTVFFGGLAAFLTTLNGPNLANWAAGTAVQGEYERVLFYYSDLPRFFVSLLAGASLALAGAISQMALRNPLASPTTLGTASGAQLALTLAFTFAPSALSYGSPLIAFAGAAAATALAFGLASRRGFSPVVLILAGLLINLYCGSAQYALSLFRQEEALSVYIWSAGSLLQNGWSGAIILTPAFLVAALVTAIFLRPLALIGLGDDSAHSLGISVRTVRLALLLVATVLTGLVVSVVGVVGFVGLLAPWLARLTGARTASSQLLWSPAIGAVFLWVADQAAQLAGGGHYEVPTGIITAFLGAPILLVLLSRLKREQSVESEGSNLVRKLPHPWLWIASILTLLVPAILFGLSANWVPASFGFVFDPVFGDLFEWRAPRLFAALLAGMLLPFAGTALQRLFSNSMASPELLGVSSGAAMGMVLVLLLVPSAEYQLQLGGGVAGAVIPLAMMLLLGARSKFAPERMLLAGVATTTVCGAVLTALMASGDPRLWSIRGLLAGSTYQTTWDQLLAVSAVAFPAMFGVVLCFRWLDILPLGVPTASALGVRISGTRIAILLISSVLSTGATLLVGPISFIGLMAPQIARLLGLRGSLQQLAGSAAVGMMIMVLADWFGRYLMFPYQIPLGLVTTFIGGPYLIWLLWIRR</sequence>
<keyword evidence="4" id="KW-1003">Cell membrane</keyword>
<feature type="transmembrane region" description="Helical" evidence="8">
    <location>
        <begin position="487"/>
        <end position="506"/>
    </location>
</feature>
<feature type="transmembrane region" description="Helical" evidence="8">
    <location>
        <begin position="16"/>
        <end position="36"/>
    </location>
</feature>
<dbReference type="InterPro" id="IPR000522">
    <property type="entry name" value="ABC_transptr_permease_BtuC"/>
</dbReference>
<keyword evidence="6 8" id="KW-1133">Transmembrane helix</keyword>
<evidence type="ECO:0000256" key="6">
    <source>
        <dbReference type="ARBA" id="ARBA00022989"/>
    </source>
</evidence>
<feature type="transmembrane region" description="Helical" evidence="8">
    <location>
        <begin position="69"/>
        <end position="90"/>
    </location>
</feature>
<dbReference type="PANTHER" id="PTHR30472:SF37">
    <property type="entry name" value="FE(3+) DICITRATE TRANSPORT SYSTEM PERMEASE PROTEIN FECD-RELATED"/>
    <property type="match status" value="1"/>
</dbReference>
<feature type="transmembrane region" description="Helical" evidence="8">
    <location>
        <begin position="152"/>
        <end position="175"/>
    </location>
</feature>
<evidence type="ECO:0000313" key="9">
    <source>
        <dbReference type="EMBL" id="NGN43061.1"/>
    </source>
</evidence>
<evidence type="ECO:0000256" key="5">
    <source>
        <dbReference type="ARBA" id="ARBA00022692"/>
    </source>
</evidence>
<feature type="transmembrane region" description="Helical" evidence="8">
    <location>
        <begin position="531"/>
        <end position="553"/>
    </location>
</feature>
<dbReference type="NCBIfam" id="NF007866">
    <property type="entry name" value="PRK10577.1-2"/>
    <property type="match status" value="1"/>
</dbReference>
<accession>A0A7C9R8V9</accession>
<proteinExistence type="inferred from homology"/>
<keyword evidence="7 8" id="KW-0472">Membrane</keyword>
<feature type="transmembrane region" description="Helical" evidence="8">
    <location>
        <begin position="355"/>
        <end position="378"/>
    </location>
</feature>
<feature type="transmembrane region" description="Helical" evidence="8">
    <location>
        <begin position="430"/>
        <end position="450"/>
    </location>
</feature>
<reference evidence="9 10" key="1">
    <citation type="submission" date="2020-02" db="EMBL/GenBank/DDBJ databases">
        <title>Genome sequence of the type strain CGMCC 1.15528 of Mesorhizobium zhangyense.</title>
        <authorList>
            <person name="Gao J."/>
            <person name="Sun J."/>
        </authorList>
    </citation>
    <scope>NUCLEOTIDE SEQUENCE [LARGE SCALE GENOMIC DNA]</scope>
    <source>
        <strain evidence="9 10">CGMCC 1.15528</strain>
    </source>
</reference>